<dbReference type="Proteomes" id="UP001597158">
    <property type="component" value="Unassembled WGS sequence"/>
</dbReference>
<dbReference type="RefSeq" id="WP_277835019.1">
    <property type="nucleotide sequence ID" value="NZ_JARQZE010000019.1"/>
</dbReference>
<evidence type="ECO:0008006" key="4">
    <source>
        <dbReference type="Google" id="ProtNLM"/>
    </source>
</evidence>
<protein>
    <recommendedName>
        <fullName evidence="4">DUF3108 domain-containing protein</fullName>
    </recommendedName>
</protein>
<feature type="signal peptide" evidence="1">
    <location>
        <begin position="1"/>
        <end position="30"/>
    </location>
</feature>
<sequence>MHRHTPIRLAQWATVLALGCLALAGRPALAAAQAQDYSAAERIIFMSEHLSAVKPPQLLEYSFRKHGTLEAGFEDRVALRLSPTDAGVCCDAEADFLSAERRTRLPEVEDARANPVILYFLEHDVRDMNRLTKGQPNHFRKRIRMAIYDGARVEHRDAHYQGRSIAVQEVSISPYDDDPNRERFAQYADKQYVFWLSEAVPGGVLGMATRMNNPEAGAEPLVVEELVLDGATLPALPPRQAALGR</sequence>
<comment type="caution">
    <text evidence="2">The sequence shown here is derived from an EMBL/GenBank/DDBJ whole genome shotgun (WGS) entry which is preliminary data.</text>
</comment>
<dbReference type="EMBL" id="JBHTMC010000036">
    <property type="protein sequence ID" value="MFD1265724.1"/>
    <property type="molecule type" value="Genomic_DNA"/>
</dbReference>
<feature type="chain" id="PRO_5045221893" description="DUF3108 domain-containing protein" evidence="1">
    <location>
        <begin position="31"/>
        <end position="245"/>
    </location>
</feature>
<evidence type="ECO:0000313" key="2">
    <source>
        <dbReference type="EMBL" id="MFD1265724.1"/>
    </source>
</evidence>
<keyword evidence="1" id="KW-0732">Signal</keyword>
<dbReference type="PROSITE" id="PS51257">
    <property type="entry name" value="PROKAR_LIPOPROTEIN"/>
    <property type="match status" value="1"/>
</dbReference>
<name>A0ABW3WIW5_9RHOO</name>
<evidence type="ECO:0000313" key="3">
    <source>
        <dbReference type="Proteomes" id="UP001597158"/>
    </source>
</evidence>
<gene>
    <name evidence="2" type="ORF">ACFQ4M_19280</name>
</gene>
<accession>A0ABW3WIW5</accession>
<keyword evidence="3" id="KW-1185">Reference proteome</keyword>
<evidence type="ECO:0000256" key="1">
    <source>
        <dbReference type="SAM" id="SignalP"/>
    </source>
</evidence>
<organism evidence="2 3">
    <name type="scientific">Thauera mechernichensis</name>
    <dbReference type="NCBI Taxonomy" id="82788"/>
    <lineage>
        <taxon>Bacteria</taxon>
        <taxon>Pseudomonadati</taxon>
        <taxon>Pseudomonadota</taxon>
        <taxon>Betaproteobacteria</taxon>
        <taxon>Rhodocyclales</taxon>
        <taxon>Zoogloeaceae</taxon>
        <taxon>Thauera</taxon>
    </lineage>
</organism>
<reference evidence="3" key="1">
    <citation type="journal article" date="2019" name="Int. J. Syst. Evol. Microbiol.">
        <title>The Global Catalogue of Microorganisms (GCM) 10K type strain sequencing project: providing services to taxonomists for standard genome sequencing and annotation.</title>
        <authorList>
            <consortium name="The Broad Institute Genomics Platform"/>
            <consortium name="The Broad Institute Genome Sequencing Center for Infectious Disease"/>
            <person name="Wu L."/>
            <person name="Ma J."/>
        </authorList>
    </citation>
    <scope>NUCLEOTIDE SEQUENCE [LARGE SCALE GENOMIC DNA]</scope>
    <source>
        <strain evidence="3">CCUG 48884</strain>
    </source>
</reference>
<proteinExistence type="predicted"/>